<evidence type="ECO:0000256" key="1">
    <source>
        <dbReference type="ARBA" id="ARBA00004141"/>
    </source>
</evidence>
<dbReference type="Proteomes" id="UP000434172">
    <property type="component" value="Unassembled WGS sequence"/>
</dbReference>
<keyword evidence="3" id="KW-0812">Transmembrane</keyword>
<reference evidence="14 15" key="1">
    <citation type="submission" date="2019-12" db="EMBL/GenBank/DDBJ databases">
        <title>A genome sequence resource for the geographically widespread anthracnose pathogen Colletotrichum asianum.</title>
        <authorList>
            <person name="Meng Y."/>
        </authorList>
    </citation>
    <scope>NUCLEOTIDE SEQUENCE [LARGE SCALE GENOMIC DNA]</scope>
    <source>
        <strain evidence="14 15">ICMP 18580</strain>
    </source>
</reference>
<dbReference type="Gene3D" id="3.40.50.720">
    <property type="entry name" value="NAD(P)-binding Rossmann-like Domain"/>
    <property type="match status" value="1"/>
</dbReference>
<gene>
    <name evidence="14" type="ORF">GQ607_014076</name>
</gene>
<dbReference type="PANTHER" id="PTHR24322:SF736">
    <property type="entry name" value="RETINOL DEHYDROGENASE 10"/>
    <property type="match status" value="1"/>
</dbReference>
<comment type="similarity">
    <text evidence="2 12">Belongs to the short-chain dehydrogenases/reductases (SDR) family.</text>
</comment>
<accession>A0A8H3W2E2</accession>
<evidence type="ECO:0000256" key="11">
    <source>
        <dbReference type="ARBA" id="ARBA00082544"/>
    </source>
</evidence>
<evidence type="ECO:0000256" key="10">
    <source>
        <dbReference type="ARBA" id="ARBA00068717"/>
    </source>
</evidence>
<dbReference type="AlphaFoldDB" id="A0A8H3W2E2"/>
<comment type="subcellular location">
    <subcellularLocation>
        <location evidence="1">Membrane</location>
        <topology evidence="1">Multi-pass membrane protein</topology>
    </subcellularLocation>
</comment>
<evidence type="ECO:0000256" key="9">
    <source>
        <dbReference type="ARBA" id="ARBA00059620"/>
    </source>
</evidence>
<dbReference type="SUPFAM" id="SSF51735">
    <property type="entry name" value="NAD(P)-binding Rossmann-fold domains"/>
    <property type="match status" value="1"/>
</dbReference>
<evidence type="ECO:0000256" key="13">
    <source>
        <dbReference type="SAM" id="MobiDB-lite"/>
    </source>
</evidence>
<dbReference type="InterPro" id="IPR002347">
    <property type="entry name" value="SDR_fam"/>
</dbReference>
<evidence type="ECO:0000256" key="12">
    <source>
        <dbReference type="RuleBase" id="RU000363"/>
    </source>
</evidence>
<evidence type="ECO:0000256" key="6">
    <source>
        <dbReference type="ARBA" id="ARBA00023002"/>
    </source>
</evidence>
<sequence length="338" mass="36778">MGLLQPTLDRLRAADLAVITRQILQSRSFRKPLGILAAFSLIYTLNKALARWYLRTSSPWDWSKEVVLVTGGSSGIGALLVRNLSALDIKVVTVDIQPPLSPLPPNACFYQLDVTSPAAVRSVAQRIREDLGGDPTVLVNNAGVGTGKPLLAETDEQVRRTFDVNIVAQFWMVREFLPAMVKADHGHVVTVASMASFLTLASNVGYSCSKAAALSLHEGLTQELRYRYNASNVCTSIIHPMFTRTPLIQLATVKGDFPADLLDPEDVADAITKHILRGRSGSTVKTDLTSRPSFPTDRPGPGPVAVPSELEVYGTASTYILPPIGPEFDLFNRVEKAW</sequence>
<evidence type="ECO:0000313" key="15">
    <source>
        <dbReference type="Proteomes" id="UP000434172"/>
    </source>
</evidence>
<evidence type="ECO:0000256" key="8">
    <source>
        <dbReference type="ARBA" id="ARBA00023136"/>
    </source>
</evidence>
<comment type="caution">
    <text evidence="14">The sequence shown here is derived from an EMBL/GenBank/DDBJ whole genome shotgun (WGS) entry which is preliminary data.</text>
</comment>
<name>A0A8H3W2E2_9PEZI</name>
<dbReference type="GO" id="GO:0052650">
    <property type="term" value="F:all-trans-retinol dehydrogenase (NADP+) activity"/>
    <property type="evidence" value="ECO:0007669"/>
    <property type="project" value="UniProtKB-ARBA"/>
</dbReference>
<evidence type="ECO:0000256" key="3">
    <source>
        <dbReference type="ARBA" id="ARBA00022692"/>
    </source>
</evidence>
<dbReference type="EMBL" id="WOWK01000106">
    <property type="protein sequence ID" value="KAF0318660.1"/>
    <property type="molecule type" value="Genomic_DNA"/>
</dbReference>
<dbReference type="PRINTS" id="PR00081">
    <property type="entry name" value="GDHRDH"/>
</dbReference>
<keyword evidence="15" id="KW-1185">Reference proteome</keyword>
<keyword evidence="7" id="KW-0443">Lipid metabolism</keyword>
<dbReference type="PRINTS" id="PR00080">
    <property type="entry name" value="SDRFAMILY"/>
</dbReference>
<evidence type="ECO:0000313" key="14">
    <source>
        <dbReference type="EMBL" id="KAF0318660.1"/>
    </source>
</evidence>
<dbReference type="Pfam" id="PF00106">
    <property type="entry name" value="adh_short"/>
    <property type="match status" value="1"/>
</dbReference>
<feature type="compositionally biased region" description="Polar residues" evidence="13">
    <location>
        <begin position="282"/>
        <end position="293"/>
    </location>
</feature>
<dbReference type="OrthoDB" id="10253736at2759"/>
<evidence type="ECO:0000256" key="5">
    <source>
        <dbReference type="ARBA" id="ARBA00022989"/>
    </source>
</evidence>
<dbReference type="InterPro" id="IPR036291">
    <property type="entry name" value="NAD(P)-bd_dom_sf"/>
</dbReference>
<organism evidence="14 15">
    <name type="scientific">Colletotrichum asianum</name>
    <dbReference type="NCBI Taxonomy" id="702518"/>
    <lineage>
        <taxon>Eukaryota</taxon>
        <taxon>Fungi</taxon>
        <taxon>Dikarya</taxon>
        <taxon>Ascomycota</taxon>
        <taxon>Pezizomycotina</taxon>
        <taxon>Sordariomycetes</taxon>
        <taxon>Hypocreomycetidae</taxon>
        <taxon>Glomerellales</taxon>
        <taxon>Glomerellaceae</taxon>
        <taxon>Colletotrichum</taxon>
        <taxon>Colletotrichum gloeosporioides species complex</taxon>
    </lineage>
</organism>
<evidence type="ECO:0000256" key="4">
    <source>
        <dbReference type="ARBA" id="ARBA00022857"/>
    </source>
</evidence>
<feature type="region of interest" description="Disordered" evidence="13">
    <location>
        <begin position="282"/>
        <end position="303"/>
    </location>
</feature>
<keyword evidence="4" id="KW-0521">NADP</keyword>
<dbReference type="FunFam" id="3.40.50.720:FF:000131">
    <property type="entry name" value="Short-chain dehydrogenase/reductase 3"/>
    <property type="match status" value="1"/>
</dbReference>
<evidence type="ECO:0000256" key="2">
    <source>
        <dbReference type="ARBA" id="ARBA00006484"/>
    </source>
</evidence>
<comment type="function">
    <text evidence="9">Catalyzes the reduction of all-trans-retinal to all-trans-retinol in the presence of NADPH.</text>
</comment>
<keyword evidence="5" id="KW-1133">Transmembrane helix</keyword>
<proteinExistence type="inferred from homology"/>
<keyword evidence="8" id="KW-0472">Membrane</keyword>
<dbReference type="PANTHER" id="PTHR24322">
    <property type="entry name" value="PKSB"/>
    <property type="match status" value="1"/>
</dbReference>
<keyword evidence="6" id="KW-0560">Oxidoreductase</keyword>
<dbReference type="GO" id="GO:0016020">
    <property type="term" value="C:membrane"/>
    <property type="evidence" value="ECO:0007669"/>
    <property type="project" value="UniProtKB-SubCell"/>
</dbReference>
<protein>
    <recommendedName>
        <fullName evidence="10">Short-chain dehydrogenase/reductase 3</fullName>
    </recommendedName>
    <alternativeName>
        <fullName evidence="11">Retinal short-chain dehydrogenase/reductase 1</fullName>
    </alternativeName>
</protein>
<evidence type="ECO:0000256" key="7">
    <source>
        <dbReference type="ARBA" id="ARBA00023098"/>
    </source>
</evidence>